<reference evidence="3 4" key="1">
    <citation type="submission" date="2016-10" db="EMBL/GenBank/DDBJ databases">
        <authorList>
            <person name="Varghese N."/>
        </authorList>
    </citation>
    <scope>NUCLEOTIDE SEQUENCE [LARGE SCALE GENOMIC DNA]</scope>
    <source>
        <strain evidence="3 4">KA00225</strain>
    </source>
</reference>
<feature type="transmembrane region" description="Helical" evidence="1">
    <location>
        <begin position="343"/>
        <end position="366"/>
    </location>
</feature>
<feature type="transmembrane region" description="Helical" evidence="1">
    <location>
        <begin position="813"/>
        <end position="836"/>
    </location>
</feature>
<feature type="domain" description="Glycosyltransferase 2-like" evidence="2">
    <location>
        <begin position="171"/>
        <end position="380"/>
    </location>
</feature>
<protein>
    <recommendedName>
        <fullName evidence="2">Glycosyltransferase 2-like domain-containing protein</fullName>
    </recommendedName>
</protein>
<keyword evidence="1" id="KW-0812">Transmembrane</keyword>
<dbReference type="Proteomes" id="UP000236146">
    <property type="component" value="Unassembled WGS sequence"/>
</dbReference>
<name>A0A2K1SUP0_GARVA</name>
<feature type="transmembrane region" description="Helical" evidence="1">
    <location>
        <begin position="541"/>
        <end position="562"/>
    </location>
</feature>
<dbReference type="OrthoDB" id="3734530at2"/>
<accession>A0A2K1SUP0</accession>
<evidence type="ECO:0000256" key="1">
    <source>
        <dbReference type="SAM" id="Phobius"/>
    </source>
</evidence>
<feature type="transmembrane region" description="Helical" evidence="1">
    <location>
        <begin position="669"/>
        <end position="691"/>
    </location>
</feature>
<sequence length="1124" mass="124325">MDSIIADVDKLEHDVLRAFASLKKAKPRGVDSSIMAMMCLERDTRFYKETLRALSDQTVLPGTIVIVDCARRTSKIKRANVSVCCASSALSDMMNHELAYKGHYNENYKEHYKKNYKENYKEREYGSSLDSYNKKIQIIIVPVTAARSFGDAIDKALHKLMPCTGVKAMWLLHDDSRPADSHCLEHLRETWRNTPTASVLGAKQVDWDGKILHNVGMYAWHHSLHSLTVEGELDQEQYDNRGDVFSVSLAGALVPLSTWQLMHGVQPWMTTFGESRDFCRRVCLNGGRVVVVPSARIAHRRARFEGIRTRSGDARPEEKSGMIHGIAASLKALQRYRYTDIRIILWPLIWLISVPSSLIMALQSLFVKQPYIALVRLWLPWQALLQLPSAFFVRFRVARSTRVSLKNLSALVADRKQISVWKDRCAAYLSQKRGVLLGPLARKHLHKRILLRWSAALVAALVVFCAVAVFYGHSWREIIEGSTIYTQQWIPTGSSMSQLWKAATGAWMPDNGFGPAIPPSPLLLMWTIASAFTFGNPGLAVTLAFFLSAPAMLLSFWAFAGVFTRSDSVRVCSGICWTVLAMAFGLFARGDLPMLIFMVFLPAAFAFAFHAVGMYVTEDPVKPVPSTQSAACASLCFMVAVAAQPQLLIALFVIFVVAIVMVKSHRPMLALMPIPSILVCLPTLGSVVRYYNAGMWRQIFGSMSLVHSGIQGVPRTDGYVDILLRAFNMNAGYSNAGYSFASSYNPLLSLRGIIMIVFAIIAVVMAIASLALPFALRVSRVMWGVIISGMVLSLISVRIVVGQDEFGPVAGSALPGVVLSAIGVLACICMVAGHAVSRFEPLKVKNIKVSDGVYKTRADRRAAMRKSAELVLKKIAYCARGLLACGIFAMAILLAIFAILSGPLSSVNSSDNGLPMVVVDYLNKDSNRRVLAVRAISDRDVEVAIMRTSRGDSIDESPALRVRNVLYGMSKNDITLSRTVAKLLSHADSGAISTLEQLGFGGIYVVDDSSQAKKYATNSLLYGENFADKSATDRFITNVNASESTQLVVSSHQGTYLRFDNPVSYKSKSSFYYNMRPLAWRKSWMTVCGIVFIMYCLVAVPRFGQHNVLERADDEREESIDELA</sequence>
<dbReference type="AlphaFoldDB" id="A0A2K1SUP0"/>
<dbReference type="InterPro" id="IPR029044">
    <property type="entry name" value="Nucleotide-diphossugar_trans"/>
</dbReference>
<dbReference type="InterPro" id="IPR001173">
    <property type="entry name" value="Glyco_trans_2-like"/>
</dbReference>
<feature type="transmembrane region" description="Helical" evidence="1">
    <location>
        <begin position="637"/>
        <end position="662"/>
    </location>
</feature>
<feature type="transmembrane region" description="Helical" evidence="1">
    <location>
        <begin position="595"/>
        <end position="617"/>
    </location>
</feature>
<gene>
    <name evidence="3" type="ORF">BFS05_04060</name>
</gene>
<keyword evidence="1" id="KW-0472">Membrane</keyword>
<proteinExistence type="predicted"/>
<organism evidence="3 4">
    <name type="scientific">Gardnerella vaginalis</name>
    <dbReference type="NCBI Taxonomy" id="2702"/>
    <lineage>
        <taxon>Bacteria</taxon>
        <taxon>Bacillati</taxon>
        <taxon>Actinomycetota</taxon>
        <taxon>Actinomycetes</taxon>
        <taxon>Bifidobacteriales</taxon>
        <taxon>Bifidobacteriaceae</taxon>
        <taxon>Gardnerella</taxon>
    </lineage>
</organism>
<feature type="transmembrane region" description="Helical" evidence="1">
    <location>
        <begin position="781"/>
        <end position="801"/>
    </location>
</feature>
<comment type="caution">
    <text evidence="3">The sequence shown here is derived from an EMBL/GenBank/DDBJ whole genome shotgun (WGS) entry which is preliminary data.</text>
</comment>
<evidence type="ECO:0000313" key="4">
    <source>
        <dbReference type="Proteomes" id="UP000236146"/>
    </source>
</evidence>
<feature type="transmembrane region" description="Helical" evidence="1">
    <location>
        <begin position="450"/>
        <end position="471"/>
    </location>
</feature>
<keyword evidence="1" id="KW-1133">Transmembrane helix</keyword>
<dbReference type="Pfam" id="PF13632">
    <property type="entry name" value="Glyco_trans_2_3"/>
    <property type="match status" value="1"/>
</dbReference>
<evidence type="ECO:0000259" key="2">
    <source>
        <dbReference type="Pfam" id="PF13632"/>
    </source>
</evidence>
<dbReference type="EMBL" id="MNLH01000003">
    <property type="protein sequence ID" value="PNS43225.1"/>
    <property type="molecule type" value="Genomic_DNA"/>
</dbReference>
<feature type="transmembrane region" description="Helical" evidence="1">
    <location>
        <begin position="378"/>
        <end position="397"/>
    </location>
</feature>
<evidence type="ECO:0000313" key="3">
    <source>
        <dbReference type="EMBL" id="PNS43225.1"/>
    </source>
</evidence>
<feature type="transmembrane region" description="Helical" evidence="1">
    <location>
        <begin position="568"/>
        <end position="588"/>
    </location>
</feature>
<dbReference type="SUPFAM" id="SSF53448">
    <property type="entry name" value="Nucleotide-diphospho-sugar transferases"/>
    <property type="match status" value="1"/>
</dbReference>
<feature type="transmembrane region" description="Helical" evidence="1">
    <location>
        <begin position="875"/>
        <end position="900"/>
    </location>
</feature>
<feature type="transmembrane region" description="Helical" evidence="1">
    <location>
        <begin position="516"/>
        <end position="534"/>
    </location>
</feature>
<dbReference type="RefSeq" id="WP_103084715.1">
    <property type="nucleotide sequence ID" value="NZ_MNLH01000003.1"/>
</dbReference>
<dbReference type="Gene3D" id="3.90.550.10">
    <property type="entry name" value="Spore Coat Polysaccharide Biosynthesis Protein SpsA, Chain A"/>
    <property type="match status" value="1"/>
</dbReference>
<feature type="transmembrane region" description="Helical" evidence="1">
    <location>
        <begin position="753"/>
        <end position="774"/>
    </location>
</feature>